<protein>
    <submittedName>
        <fullName evidence="1">Wsv139-like protein</fullName>
    </submittedName>
</protein>
<proteinExistence type="predicted"/>
<evidence type="ECO:0000313" key="1">
    <source>
        <dbReference type="EMBL" id="BDT62870.1"/>
    </source>
</evidence>
<reference evidence="1" key="1">
    <citation type="submission" date="2022-10" db="EMBL/GenBank/DDBJ databases">
        <title>Genome sequences of endogenous nimaviruses in decapod crustaceans.</title>
        <authorList>
            <person name="Kawato S."/>
            <person name="Nozaki R."/>
            <person name="Kondo H."/>
            <person name="Hirono I."/>
        </authorList>
    </citation>
    <scope>NUCLEOTIDE SEQUENCE</scope>
    <source>
        <strain evidence="1">Ube2021</strain>
    </source>
</reference>
<name>A0A9C7BIH4_9VIRU</name>
<sequence>MGIKNGTNAYKMVYGNHPFFVNIFDDKQLMIHNSIDLIDLPTIIITACTSFAKTCVSNNSYNHNIGQLILFRDRKTGTVISILRDRNCVISLDDYPLKNVDDYNLPSGILNYKDQLFYKDSYFKIASKIQKTYKDSYITIIPINFPSNQEINYYRGATDMGEILGFNDNNNDNNDDKSIDNSYSKACEKINKTFIAKEKYIKNKKIMFMTHEEIINYGRGDEWNRKCIWLLENFEGMFLFIAQDIIRRIFDILPKKDTKKSIRYIFLLNDGKPHPIKEREKNIRKEIRYRNIGCNNSNNSDYCLNHMRYFLCNMPHCILIHYLLNILRIPLTCRLNANTIFYSKTSLSEAETTMVHFAGYLCNLNIPYITTFNNKEMSNLDTDPLLKSKNEKDTIINRTRYLSYTWIRLREIVKCYEPFMVNLYSTDSDVLHKWNLCAGHSMTVNGDFKLPFYIIGVRFYRTMTRNQPRIWLPNVDNKSPFMKSTDRVYQMCYELSVTHIPHDIDAGMLLMILCGSDYNDPGMTFGDSLKLVYREVIQFKRFACTCYRGWQDYALLCSKNNIVPFYRISKENSTTCRFCYKQIIRQFWEIKKFFAAFACLSMNELDPDFFLFNDQYEDNSVDSDNSMIHKKIALNCVCNVCTFLIVGKYNKQIFGSIKTDNLMIESLKREIGKNTDVKKDQYLLNLISLITFLNKYNEVDYETHTDGGIKIWDDSDTKLSPKDIYNINYDKNLFYRKEKKGNFSSDLNKNNDIECLNKRPRVDVVDIELCNNNYKILSFNDNKNKEFWKCFVDTVFLSGGAPIAAINLNDFQKSNKLNIDITNCLEDSHPSVKKKNIITTIINRLHDETDLKVSKRKEPDSNISAINRFIDLILTIYYYIIGEDTNSDCKRVPIEHKTGQNRRTAITIQDFIFESLSLLYSQKIIKLNPKESPLITSLNNKNEYYKDFNSAYIKFCSIMINNKIEKREIGNIKDKNQNDTFKTDNDENIDKYTSTNNIDDNNIGNEGSPFPYVPILGEARHIPPLTIWLIYLILDKFVLE</sequence>
<organism evidence="1">
    <name type="scientific">Trachysalambria curvirostris majanivirus</name>
    <dbReference type="NCBI Taxonomy" id="2984281"/>
    <lineage>
        <taxon>Viruses</taxon>
        <taxon>Viruses incertae sedis</taxon>
        <taxon>Naldaviricetes</taxon>
        <taxon>Nimaviridae</taxon>
    </lineage>
</organism>
<dbReference type="EMBL" id="LC738879">
    <property type="protein sequence ID" value="BDT62870.1"/>
    <property type="molecule type" value="Genomic_DNA"/>
</dbReference>
<accession>A0A9C7BIH4</accession>